<protein>
    <submittedName>
        <fullName evidence="1">Uncharacterized protein</fullName>
    </submittedName>
</protein>
<sequence length="45" mass="4915">MSLSPDEKLRNRFLKPLGAADFLPLFASLPGAGFCRLQDLPSARP</sequence>
<gene>
    <name evidence="1" type="ORF">CARN6_0648</name>
</gene>
<organism evidence="1">
    <name type="scientific">mine drainage metagenome</name>
    <dbReference type="NCBI Taxonomy" id="410659"/>
    <lineage>
        <taxon>unclassified sequences</taxon>
        <taxon>metagenomes</taxon>
        <taxon>ecological metagenomes</taxon>
    </lineage>
</organism>
<dbReference type="EMBL" id="CABQ01000087">
    <property type="protein sequence ID" value="CBI07316.1"/>
    <property type="molecule type" value="Genomic_DNA"/>
</dbReference>
<comment type="caution">
    <text evidence="1">The sequence shown here is derived from an EMBL/GenBank/DDBJ whole genome shotgun (WGS) entry which is preliminary data.</text>
</comment>
<evidence type="ECO:0000313" key="1">
    <source>
        <dbReference type="EMBL" id="CBI07316.1"/>
    </source>
</evidence>
<name>E6QJA0_9ZZZZ</name>
<reference evidence="1" key="1">
    <citation type="submission" date="2009-10" db="EMBL/GenBank/DDBJ databases">
        <title>Diversity of trophic interactions inside an arsenic-rich microbial ecosystem.</title>
        <authorList>
            <person name="Bertin P.N."/>
            <person name="Heinrich-Salmeron A."/>
            <person name="Pelletier E."/>
            <person name="Goulhen-Chollet F."/>
            <person name="Arsene-Ploetze F."/>
            <person name="Gallien S."/>
            <person name="Calteau A."/>
            <person name="Vallenet D."/>
            <person name="Casiot C."/>
            <person name="Chane-Woon-Ming B."/>
            <person name="Giloteaux L."/>
            <person name="Barakat M."/>
            <person name="Bonnefoy V."/>
            <person name="Bruneel O."/>
            <person name="Chandler M."/>
            <person name="Cleiss J."/>
            <person name="Duran R."/>
            <person name="Elbaz-Poulichet F."/>
            <person name="Fonknechten N."/>
            <person name="Lauga B."/>
            <person name="Mornico D."/>
            <person name="Ortet P."/>
            <person name="Schaeffer C."/>
            <person name="Siguier P."/>
            <person name="Alexander Thil Smith A."/>
            <person name="Van Dorsselaer A."/>
            <person name="Weissenbach J."/>
            <person name="Medigue C."/>
            <person name="Le Paslier D."/>
        </authorList>
    </citation>
    <scope>NUCLEOTIDE SEQUENCE</scope>
</reference>
<accession>E6QJA0</accession>
<dbReference type="AlphaFoldDB" id="E6QJA0"/>
<proteinExistence type="predicted"/>